<dbReference type="EMBL" id="AVBG01000003">
    <property type="protein sequence ID" value="KGP92407.1"/>
    <property type="molecule type" value="Genomic_DNA"/>
</dbReference>
<reference evidence="1 2" key="1">
    <citation type="submission" date="2013-08" db="EMBL/GenBank/DDBJ databases">
        <title>Genome of Pontibacillus chungwhensis.</title>
        <authorList>
            <person name="Wang Q."/>
            <person name="Wang G."/>
        </authorList>
    </citation>
    <scope>NUCLEOTIDE SEQUENCE [LARGE SCALE GENOMIC DNA]</scope>
    <source>
        <strain evidence="1 2">BH030062</strain>
    </source>
</reference>
<accession>A0A0A2UVV6</accession>
<gene>
    <name evidence="1" type="ORF">N780_02065</name>
</gene>
<dbReference type="Proteomes" id="UP000030153">
    <property type="component" value="Unassembled WGS sequence"/>
</dbReference>
<evidence type="ECO:0000313" key="1">
    <source>
        <dbReference type="EMBL" id="KGP92407.1"/>
    </source>
</evidence>
<evidence type="ECO:0000313" key="2">
    <source>
        <dbReference type="Proteomes" id="UP000030153"/>
    </source>
</evidence>
<sequence length="151" mass="17372">MKKSILLIGAITVCIVLSLSGYVVGTITHNEVSREIRFGYQHSEQANRVDYPHVFTDVENQTIVDNLMMTYLHKEKIESANVNVEEPDLYMSVGSPKQSVILINARIWFSTDGAIVGERRGESWDEVAFYRMDERDARYIMDTIEYEESNQ</sequence>
<dbReference type="OrthoDB" id="2870746at2"/>
<protein>
    <submittedName>
        <fullName evidence="1">Uncharacterized protein</fullName>
    </submittedName>
</protein>
<name>A0A0A2UVV6_9BACI</name>
<comment type="caution">
    <text evidence="1">The sequence shown here is derived from an EMBL/GenBank/DDBJ whole genome shotgun (WGS) entry which is preliminary data.</text>
</comment>
<dbReference type="eggNOG" id="ENOG5033830">
    <property type="taxonomic scope" value="Bacteria"/>
</dbReference>
<keyword evidence="2" id="KW-1185">Reference proteome</keyword>
<proteinExistence type="predicted"/>
<organism evidence="1 2">
    <name type="scientific">Pontibacillus chungwhensis BH030062</name>
    <dbReference type="NCBI Taxonomy" id="1385513"/>
    <lineage>
        <taxon>Bacteria</taxon>
        <taxon>Bacillati</taxon>
        <taxon>Bacillota</taxon>
        <taxon>Bacilli</taxon>
        <taxon>Bacillales</taxon>
        <taxon>Bacillaceae</taxon>
        <taxon>Pontibacillus</taxon>
    </lineage>
</organism>
<dbReference type="RefSeq" id="WP_036781594.1">
    <property type="nucleotide sequence ID" value="NZ_AVBG01000003.1"/>
</dbReference>
<dbReference type="AlphaFoldDB" id="A0A0A2UVV6"/>